<evidence type="ECO:0000259" key="2">
    <source>
        <dbReference type="Pfam" id="PF08164"/>
    </source>
</evidence>
<name>A0ABR3BPF5_9TREE</name>
<dbReference type="Proteomes" id="UP000054399">
    <property type="component" value="Unassembled WGS sequence"/>
</dbReference>
<dbReference type="RefSeq" id="XP_066612658.1">
    <property type="nucleotide sequence ID" value="XM_066759171.1"/>
</dbReference>
<sequence length="97" mass="10940">MGSPSPQQQQQPDIRKISELGAANKKTPLNRKKKKREAERGGSKRRKLRYTVHEKAQNPSVVPIPLSQGWHEEQMEERLDVGNANEGLAELGGLRVF</sequence>
<feature type="domain" description="Apoptosis-antagonizing transcription factor C-terminal" evidence="2">
    <location>
        <begin position="28"/>
        <end position="77"/>
    </location>
</feature>
<proteinExistence type="predicted"/>
<dbReference type="GeneID" id="91991562"/>
<accession>A0ABR3BPF5</accession>
<evidence type="ECO:0000313" key="3">
    <source>
        <dbReference type="EMBL" id="KAL0245574.1"/>
    </source>
</evidence>
<feature type="region of interest" description="Disordered" evidence="1">
    <location>
        <begin position="1"/>
        <end position="66"/>
    </location>
</feature>
<protein>
    <recommendedName>
        <fullName evidence="2">Apoptosis-antagonizing transcription factor C-terminal domain-containing protein</fullName>
    </recommendedName>
</protein>
<evidence type="ECO:0000313" key="4">
    <source>
        <dbReference type="Proteomes" id="UP000054399"/>
    </source>
</evidence>
<dbReference type="EMBL" id="ATAM02000008">
    <property type="protein sequence ID" value="KAL0245574.1"/>
    <property type="molecule type" value="Genomic_DNA"/>
</dbReference>
<gene>
    <name evidence="3" type="ORF">I308_104706</name>
</gene>
<reference evidence="3 4" key="2">
    <citation type="submission" date="2024-01" db="EMBL/GenBank/DDBJ databases">
        <title>Comparative genomics of Cryptococcus and Kwoniella reveals pathogenesis evolution and contrasting modes of karyotype evolution via chromosome fusion or intercentromeric recombination.</title>
        <authorList>
            <person name="Coelho M.A."/>
            <person name="David-Palma M."/>
            <person name="Shea T."/>
            <person name="Bowers K."/>
            <person name="Mcginley-Smith S."/>
            <person name="Mohammad A.W."/>
            <person name="Gnirke A."/>
            <person name="Yurkov A.M."/>
            <person name="Nowrousian M."/>
            <person name="Sun S."/>
            <person name="Cuomo C.A."/>
            <person name="Heitman J."/>
        </authorList>
    </citation>
    <scope>NUCLEOTIDE SEQUENCE [LARGE SCALE GENOMIC DNA]</scope>
    <source>
        <strain evidence="3 4">IND107</strain>
    </source>
</reference>
<feature type="compositionally biased region" description="Low complexity" evidence="1">
    <location>
        <begin position="1"/>
        <end position="12"/>
    </location>
</feature>
<reference evidence="4" key="1">
    <citation type="submission" date="2015-01" db="EMBL/GenBank/DDBJ databases">
        <title>The Genome Sequence of Cryptococcus gattii MMRL2647.</title>
        <authorList>
            <consortium name="The Broad Institute Genomics Platform"/>
            <person name="Cuomo C."/>
            <person name="Litvintseva A."/>
            <person name="Chen Y."/>
            <person name="Heitman J."/>
            <person name="Sun S."/>
            <person name="Springer D."/>
            <person name="Dromer F."/>
            <person name="Young S."/>
            <person name="Zeng Q."/>
            <person name="Gargeya S."/>
            <person name="Abouelleil A."/>
            <person name="Alvarado L."/>
            <person name="Chapman S.B."/>
            <person name="Gainer-Dewar J."/>
            <person name="Goldberg J."/>
            <person name="Griggs A."/>
            <person name="Gujja S."/>
            <person name="Hansen M."/>
            <person name="Howarth C."/>
            <person name="Imamovic A."/>
            <person name="Larimer J."/>
            <person name="Murphy C."/>
            <person name="Naylor J."/>
            <person name="Pearson M."/>
            <person name="Priest M."/>
            <person name="Roberts A."/>
            <person name="Saif S."/>
            <person name="Shea T."/>
            <person name="Sykes S."/>
            <person name="Wortman J."/>
            <person name="Nusbaum C."/>
            <person name="Birren B."/>
        </authorList>
    </citation>
    <scope>NUCLEOTIDE SEQUENCE [LARGE SCALE GENOMIC DNA]</scope>
    <source>
        <strain evidence="4">IND107</strain>
    </source>
</reference>
<keyword evidence="4" id="KW-1185">Reference proteome</keyword>
<dbReference type="Pfam" id="PF08164">
    <property type="entry name" value="TRAUB"/>
    <property type="match status" value="1"/>
</dbReference>
<organism evidence="3 4">
    <name type="scientific">Cryptococcus tetragattii IND107</name>
    <dbReference type="NCBI Taxonomy" id="1296105"/>
    <lineage>
        <taxon>Eukaryota</taxon>
        <taxon>Fungi</taxon>
        <taxon>Dikarya</taxon>
        <taxon>Basidiomycota</taxon>
        <taxon>Agaricomycotina</taxon>
        <taxon>Tremellomycetes</taxon>
        <taxon>Tremellales</taxon>
        <taxon>Cryptococcaceae</taxon>
        <taxon>Cryptococcus</taxon>
        <taxon>Cryptococcus gattii species complex</taxon>
    </lineage>
</organism>
<comment type="caution">
    <text evidence="3">The sequence shown here is derived from an EMBL/GenBank/DDBJ whole genome shotgun (WGS) entry which is preliminary data.</text>
</comment>
<dbReference type="InterPro" id="IPR012617">
    <property type="entry name" value="AATF_C"/>
</dbReference>
<evidence type="ECO:0000256" key="1">
    <source>
        <dbReference type="SAM" id="MobiDB-lite"/>
    </source>
</evidence>